<dbReference type="PANTHER" id="PTHR10412:SF10">
    <property type="entry name" value="GLYCOSYL HYDROLASE FAMILY 63 C-TERMINAL DOMAIN-CONTAINING PROTEIN"/>
    <property type="match status" value="1"/>
</dbReference>
<organism evidence="2 3">
    <name type="scientific">Longispora fulva</name>
    <dbReference type="NCBI Taxonomy" id="619741"/>
    <lineage>
        <taxon>Bacteria</taxon>
        <taxon>Bacillati</taxon>
        <taxon>Actinomycetota</taxon>
        <taxon>Actinomycetes</taxon>
        <taxon>Micromonosporales</taxon>
        <taxon>Micromonosporaceae</taxon>
        <taxon>Longispora</taxon>
    </lineage>
</organism>
<gene>
    <name evidence="2" type="ORF">IW245_003878</name>
</gene>
<dbReference type="Proteomes" id="UP000622552">
    <property type="component" value="Unassembled WGS sequence"/>
</dbReference>
<dbReference type="InterPro" id="IPR012341">
    <property type="entry name" value="6hp_glycosidase-like_sf"/>
</dbReference>
<dbReference type="GO" id="GO:0009311">
    <property type="term" value="P:oligosaccharide metabolic process"/>
    <property type="evidence" value="ECO:0007669"/>
    <property type="project" value="InterPro"/>
</dbReference>
<evidence type="ECO:0000313" key="2">
    <source>
        <dbReference type="EMBL" id="MBG6137684.1"/>
    </source>
</evidence>
<evidence type="ECO:0000259" key="1">
    <source>
        <dbReference type="Pfam" id="PF22422"/>
    </source>
</evidence>
<dbReference type="AlphaFoldDB" id="A0A8J7GS51"/>
<reference evidence="2" key="1">
    <citation type="submission" date="2020-11" db="EMBL/GenBank/DDBJ databases">
        <title>Sequencing the genomes of 1000 actinobacteria strains.</title>
        <authorList>
            <person name="Klenk H.-P."/>
        </authorList>
    </citation>
    <scope>NUCLEOTIDE SEQUENCE</scope>
    <source>
        <strain evidence="2">DSM 45356</strain>
    </source>
</reference>
<dbReference type="Pfam" id="PF22422">
    <property type="entry name" value="MGH1-like_GH"/>
    <property type="match status" value="1"/>
</dbReference>
<dbReference type="Gene3D" id="1.50.10.10">
    <property type="match status" value="1"/>
</dbReference>
<protein>
    <recommendedName>
        <fullName evidence="1">Mannosylglycerate hydrolase MGH1-like glycoside hydrolase domain-containing protein</fullName>
    </recommendedName>
</protein>
<dbReference type="InterPro" id="IPR004888">
    <property type="entry name" value="Glycoside_hydrolase_63"/>
</dbReference>
<evidence type="ECO:0000313" key="3">
    <source>
        <dbReference type="Proteomes" id="UP000622552"/>
    </source>
</evidence>
<dbReference type="InterPro" id="IPR008928">
    <property type="entry name" value="6-hairpin_glycosidase_sf"/>
</dbReference>
<dbReference type="SUPFAM" id="SSF48208">
    <property type="entry name" value="Six-hairpin glycosidases"/>
    <property type="match status" value="1"/>
</dbReference>
<proteinExistence type="predicted"/>
<sequence length="880" mass="99124">MTSTDDVPGAERRRLAEADEDGVPWRAWGPYLAERAWGTVREDYSAHGTAWEYLPHDHARSRAYRWSEDGMAGVCDDRQRFCFALALWNGVDPILKERMFGLGGDTGNHGEDVKDHWWYQDSTPTHSWMRWRYHYPQRPFPYDDLVAVNAARTREDPEYELVDTGVFADDRYWAVTVDYAKSSPTDLCVLVTVANRGPEAATLHVLPHLWFRNTWSWGTPFRDRVPRIAGEGNRLVGRHQLLGEITLAGDGEPRRLYCDNESNAPRLWGQGPRTAYPKDGINDHVVHGAETVNPEEEGTKAALHYVLDVPAGGSREIRLRLKLTGTGSGAHADPGCDLGAAFDAVLTARRAEADAFYDDLIPAHASRAERAVARAAFAGLMWGKQFYHFDVARWLTGDPTSAPPPEGRTRNANWWHMHSSDIISMPDPWEYPWYAAWDLAFHCVTLARVDPGFAKEQVLLLLREWYMHPNGQIPAYEWAFDDVNPPVHAWAALQVFHLDGARDHDFLARVMHKLLINFTWWVNRKDVNGNNVFEGGFLGLDNVGPFDRSAALPAAGVLEQSDGTGWMAMYALNLFDMALILALRDPAYVDIATKFFEHFAYIAAAAYHQDLWDDKDGFFYDVLHLPDDSRLPLKVRSVVGLLPLCATTTLDSVTLSRLPELAARLQWFVTNRPEYADLIGVHRACEAGHQHRLLSVVGPTNLTRILSVMLDEEEFLSPHGLRTLSRRHLADPFSVTLGGTAYTVGYEPAESRTGLFGGNSNWRGPLWMPMNYLLIGALRGFGEYFGDELEVEYPTGTGRTVTLDEVADDLSDRLISLFVPDPHGRRPMYGASELLQSHPDWRDLIAFPEYFHGDNGAGLGAWHQTGWTALIADLILTRRR</sequence>
<keyword evidence="3" id="KW-1185">Reference proteome</keyword>
<name>A0A8J7GS51_9ACTN</name>
<accession>A0A8J7GS51</accession>
<dbReference type="PANTHER" id="PTHR10412">
    <property type="entry name" value="MANNOSYL-OLIGOSACCHARIDE GLUCOSIDASE"/>
    <property type="match status" value="1"/>
</dbReference>
<comment type="caution">
    <text evidence="2">The sequence shown here is derived from an EMBL/GenBank/DDBJ whole genome shotgun (WGS) entry which is preliminary data.</text>
</comment>
<dbReference type="InterPro" id="IPR054491">
    <property type="entry name" value="MGH1-like_GH"/>
</dbReference>
<dbReference type="EMBL" id="JADOUF010000001">
    <property type="protein sequence ID" value="MBG6137684.1"/>
    <property type="molecule type" value="Genomic_DNA"/>
</dbReference>
<dbReference type="RefSeq" id="WP_372445186.1">
    <property type="nucleotide sequence ID" value="NZ_BONS01000024.1"/>
</dbReference>
<feature type="domain" description="Mannosylglycerate hydrolase MGH1-like glycoside hydrolase" evidence="1">
    <location>
        <begin position="431"/>
        <end position="648"/>
    </location>
</feature>
<dbReference type="GO" id="GO:0004573">
    <property type="term" value="F:Glc3Man9GlcNAc2 oligosaccharide glucosidase activity"/>
    <property type="evidence" value="ECO:0007669"/>
    <property type="project" value="InterPro"/>
</dbReference>